<keyword evidence="2" id="KW-1185">Reference proteome</keyword>
<comment type="caution">
    <text evidence="1">The sequence shown here is derived from an EMBL/GenBank/DDBJ whole genome shotgun (WGS) entry which is preliminary data.</text>
</comment>
<dbReference type="Gene3D" id="3.80.10.10">
    <property type="entry name" value="Ribonuclease Inhibitor"/>
    <property type="match status" value="1"/>
</dbReference>
<dbReference type="Proteomes" id="UP000796880">
    <property type="component" value="Unassembled WGS sequence"/>
</dbReference>
<evidence type="ECO:0000313" key="2">
    <source>
        <dbReference type="Proteomes" id="UP000796880"/>
    </source>
</evidence>
<proteinExistence type="predicted"/>
<evidence type="ECO:0000313" key="1">
    <source>
        <dbReference type="EMBL" id="KAF3455832.1"/>
    </source>
</evidence>
<dbReference type="AlphaFoldDB" id="A0A8K0HN36"/>
<sequence>MSYVVVNAKLDFNLIRNGRISGEDAGARGVVQLRWLFKVHVENAFPIWKNLGGNLQGDAEVYHFLLYFAEEFMEEDEVERVMASIRRLESLQSFKIRKYSTNPMEIDLEGILKIRIPKARLQPHELKVVAGEFPQLQVLKLRNLIIKTLEMEKDAMPNLESLFIDSCDFLEYLPEDELLCRSTLQLVEVIGWKLQDKLKTMLTYFKIKHPDTPCEINFTKR</sequence>
<organism evidence="1 2">
    <name type="scientific">Rhamnella rubrinervis</name>
    <dbReference type="NCBI Taxonomy" id="2594499"/>
    <lineage>
        <taxon>Eukaryota</taxon>
        <taxon>Viridiplantae</taxon>
        <taxon>Streptophyta</taxon>
        <taxon>Embryophyta</taxon>
        <taxon>Tracheophyta</taxon>
        <taxon>Spermatophyta</taxon>
        <taxon>Magnoliopsida</taxon>
        <taxon>eudicotyledons</taxon>
        <taxon>Gunneridae</taxon>
        <taxon>Pentapetalae</taxon>
        <taxon>rosids</taxon>
        <taxon>fabids</taxon>
        <taxon>Rosales</taxon>
        <taxon>Rhamnaceae</taxon>
        <taxon>rhamnoid group</taxon>
        <taxon>Rhamneae</taxon>
        <taxon>Rhamnella</taxon>
    </lineage>
</organism>
<accession>A0A8K0HN36</accession>
<name>A0A8K0HN36_9ROSA</name>
<protein>
    <submittedName>
        <fullName evidence="1">Uncharacterized protein</fullName>
    </submittedName>
</protein>
<reference evidence="1" key="1">
    <citation type="submission" date="2020-03" db="EMBL/GenBank/DDBJ databases">
        <title>A high-quality chromosome-level genome assembly of a woody plant with both climbing and erect habits, Rhamnella rubrinervis.</title>
        <authorList>
            <person name="Lu Z."/>
            <person name="Yang Y."/>
            <person name="Zhu X."/>
            <person name="Sun Y."/>
        </authorList>
    </citation>
    <scope>NUCLEOTIDE SEQUENCE</scope>
    <source>
        <strain evidence="1">BYM</strain>
        <tissue evidence="1">Leaf</tissue>
    </source>
</reference>
<dbReference type="OrthoDB" id="1305721at2759"/>
<dbReference type="SUPFAM" id="SSF52058">
    <property type="entry name" value="L domain-like"/>
    <property type="match status" value="1"/>
</dbReference>
<gene>
    <name evidence="1" type="ORF">FNV43_RR00474</name>
</gene>
<dbReference type="InterPro" id="IPR032675">
    <property type="entry name" value="LRR_dom_sf"/>
</dbReference>
<dbReference type="EMBL" id="VOIH02000001">
    <property type="protein sequence ID" value="KAF3455832.1"/>
    <property type="molecule type" value="Genomic_DNA"/>
</dbReference>